<evidence type="ECO:0000313" key="2">
    <source>
        <dbReference type="EMBL" id="KAF9751070.1"/>
    </source>
</evidence>
<feature type="domain" description="Heterokaryon incompatibility" evidence="1">
    <location>
        <begin position="65"/>
        <end position="238"/>
    </location>
</feature>
<organism evidence="2 3">
    <name type="scientific">Bionectria ochroleuca</name>
    <name type="common">Gliocladium roseum</name>
    <dbReference type="NCBI Taxonomy" id="29856"/>
    <lineage>
        <taxon>Eukaryota</taxon>
        <taxon>Fungi</taxon>
        <taxon>Dikarya</taxon>
        <taxon>Ascomycota</taxon>
        <taxon>Pezizomycotina</taxon>
        <taxon>Sordariomycetes</taxon>
        <taxon>Hypocreomycetidae</taxon>
        <taxon>Hypocreales</taxon>
        <taxon>Bionectriaceae</taxon>
        <taxon>Clonostachys</taxon>
    </lineage>
</organism>
<dbReference type="Pfam" id="PF26639">
    <property type="entry name" value="Het-6_barrel"/>
    <property type="match status" value="1"/>
</dbReference>
<dbReference type="InterPro" id="IPR010730">
    <property type="entry name" value="HET"/>
</dbReference>
<gene>
    <name evidence="2" type="ORF">IM811_015290</name>
</gene>
<protein>
    <recommendedName>
        <fullName evidence="1">Heterokaryon incompatibility domain-containing protein</fullName>
    </recommendedName>
</protein>
<name>A0A8H7N8J6_BIOOC</name>
<dbReference type="Proteomes" id="UP000616885">
    <property type="component" value="Unassembled WGS sequence"/>
</dbReference>
<dbReference type="EMBL" id="JADCTT010000006">
    <property type="protein sequence ID" value="KAF9751070.1"/>
    <property type="molecule type" value="Genomic_DNA"/>
</dbReference>
<proteinExistence type="predicted"/>
<dbReference type="PANTHER" id="PTHR24148">
    <property type="entry name" value="ANKYRIN REPEAT DOMAIN-CONTAINING PROTEIN 39 HOMOLOG-RELATED"/>
    <property type="match status" value="1"/>
</dbReference>
<accession>A0A8H7N8J6</accession>
<evidence type="ECO:0000313" key="3">
    <source>
        <dbReference type="Proteomes" id="UP000616885"/>
    </source>
</evidence>
<dbReference type="AlphaFoldDB" id="A0A8H7N8J6"/>
<dbReference type="PANTHER" id="PTHR24148:SF64">
    <property type="entry name" value="HETEROKARYON INCOMPATIBILITY DOMAIN-CONTAINING PROTEIN"/>
    <property type="match status" value="1"/>
</dbReference>
<dbReference type="InterPro" id="IPR052895">
    <property type="entry name" value="HetReg/Transcr_Mod"/>
</dbReference>
<reference evidence="2" key="1">
    <citation type="submission" date="2020-10" db="EMBL/GenBank/DDBJ databases">
        <title>High-Quality Genome Resource of Clonostachys rosea strain S41 by Oxford Nanopore Long-Read Sequencing.</title>
        <authorList>
            <person name="Wang H."/>
        </authorList>
    </citation>
    <scope>NUCLEOTIDE SEQUENCE</scope>
    <source>
        <strain evidence="2">S41</strain>
    </source>
</reference>
<evidence type="ECO:0000259" key="1">
    <source>
        <dbReference type="Pfam" id="PF06985"/>
    </source>
</evidence>
<sequence length="723" mass="82379">MGAFFSKIWSVISRCGARSPFAYPDALRRDSIRLVQFIKPKWYTFGLQSPRLVLSAYPIHDLPKFVALSYTWGHPHDQSPGVIKAYQQHFPIYVNNQQFHVLRNLKEALSSLLWFWEFNDDVQHLWIDAICINQNDIAERAAQVSIMDQIFMRAQTTAVWLGQSNPGSWETLGFFDKMLKVPAADLMPYYKHFPNGSPPPPEFWESHGLPRIDDAKAWKPLTQFFEHRWFNRVWIIQEVTLSTKKVVLFWGHNALPWVDLGHISFVGQVAKVGKLNYITDAEHRDRDPLNREESLERDWAVSDPFTNAFQLYHSRQRYLERSQGTADDTLLDEMRSLTGAKLPSASSWLMYFCMVNRWTDASDPRDKVFGQLGLVNHIVEQDGLEPNKIQAEYSSHVTPHQVYQQLMSQATEETDSLAVLMALNDPAQDGNHHLPSWVPDFSRRRGLDLMALIRPQFDVCKSSSKLSQVGRRRIHISGSTMYAESIKIGHVETLSASLADLIGPRWYSWAQDLLLLDPVYSWTGESRVEAFWRTLLMNSVGRNYPAQWPDSQNGDMFRAYVLQNIAQHFPGGGDALDIYLHDLQGINELAKSDPSGHMPSFTGLENLTTQILNIDLNHPEAFTEELMANKLTECRDNASRFLMGMDGSMLNRRIAIGSQGHICNVPMQVESSDIIAIVNGCPCPLILRPRGDTYTLVGTAYVHGIMHGEGMDGVIDWEEICIV</sequence>
<dbReference type="Pfam" id="PF06985">
    <property type="entry name" value="HET"/>
    <property type="match status" value="1"/>
</dbReference>
<comment type="caution">
    <text evidence="2">The sequence shown here is derived from an EMBL/GenBank/DDBJ whole genome shotgun (WGS) entry which is preliminary data.</text>
</comment>